<evidence type="ECO:0000313" key="7">
    <source>
        <dbReference type="Proteomes" id="UP000636010"/>
    </source>
</evidence>
<comment type="caution">
    <text evidence="6">The sequence shown here is derived from an EMBL/GenBank/DDBJ whole genome shotgun (WGS) entry which is preliminary data.</text>
</comment>
<feature type="transmembrane region" description="Helical" evidence="4">
    <location>
        <begin position="251"/>
        <end position="271"/>
    </location>
</feature>
<dbReference type="SUPFAM" id="SSF53448">
    <property type="entry name" value="Nucleotide-diphospho-sugar transferases"/>
    <property type="match status" value="1"/>
</dbReference>
<evidence type="ECO:0000256" key="2">
    <source>
        <dbReference type="ARBA" id="ARBA00022676"/>
    </source>
</evidence>
<keyword evidence="4" id="KW-0812">Transmembrane</keyword>
<comment type="similarity">
    <text evidence="1">Belongs to the glycosyltransferase 2 family.</text>
</comment>
<reference evidence="7" key="1">
    <citation type="journal article" date="2019" name="Int. J. Syst. Evol. Microbiol.">
        <title>The Global Catalogue of Microorganisms (GCM) 10K type strain sequencing project: providing services to taxonomists for standard genome sequencing and annotation.</title>
        <authorList>
            <consortium name="The Broad Institute Genomics Platform"/>
            <consortium name="The Broad Institute Genome Sequencing Center for Infectious Disease"/>
            <person name="Wu L."/>
            <person name="Ma J."/>
        </authorList>
    </citation>
    <scope>NUCLEOTIDE SEQUENCE [LARGE SCALE GENOMIC DNA]</scope>
    <source>
        <strain evidence="7">CGMCC 1.10832</strain>
    </source>
</reference>
<evidence type="ECO:0000313" key="6">
    <source>
        <dbReference type="EMBL" id="GGC41917.1"/>
    </source>
</evidence>
<proteinExistence type="inferred from homology"/>
<evidence type="ECO:0000256" key="3">
    <source>
        <dbReference type="ARBA" id="ARBA00022679"/>
    </source>
</evidence>
<evidence type="ECO:0000256" key="1">
    <source>
        <dbReference type="ARBA" id="ARBA00006739"/>
    </source>
</evidence>
<dbReference type="PANTHER" id="PTHR43179:SF12">
    <property type="entry name" value="GALACTOFURANOSYLTRANSFERASE GLFT2"/>
    <property type="match status" value="1"/>
</dbReference>
<keyword evidence="4" id="KW-1133">Transmembrane helix</keyword>
<dbReference type="EMBL" id="BMEC01000009">
    <property type="protein sequence ID" value="GGC41917.1"/>
    <property type="molecule type" value="Genomic_DNA"/>
</dbReference>
<dbReference type="Pfam" id="PF00535">
    <property type="entry name" value="Glycos_transf_2"/>
    <property type="match status" value="1"/>
</dbReference>
<organism evidence="6 7">
    <name type="scientific">Marivirga lumbricoides</name>
    <dbReference type="NCBI Taxonomy" id="1046115"/>
    <lineage>
        <taxon>Bacteria</taxon>
        <taxon>Pseudomonadati</taxon>
        <taxon>Bacteroidota</taxon>
        <taxon>Cytophagia</taxon>
        <taxon>Cytophagales</taxon>
        <taxon>Marivirgaceae</taxon>
        <taxon>Marivirga</taxon>
    </lineage>
</organism>
<keyword evidence="4" id="KW-0472">Membrane</keyword>
<name>A0ABQ1MKA1_9BACT</name>
<dbReference type="PANTHER" id="PTHR43179">
    <property type="entry name" value="RHAMNOSYLTRANSFERASE WBBL"/>
    <property type="match status" value="1"/>
</dbReference>
<evidence type="ECO:0000256" key="4">
    <source>
        <dbReference type="SAM" id="Phobius"/>
    </source>
</evidence>
<dbReference type="Proteomes" id="UP000636010">
    <property type="component" value="Unassembled WGS sequence"/>
</dbReference>
<keyword evidence="7" id="KW-1185">Reference proteome</keyword>
<gene>
    <name evidence="6" type="ORF">GCM10011506_29360</name>
</gene>
<dbReference type="Gene3D" id="3.90.550.10">
    <property type="entry name" value="Spore Coat Polysaccharide Biosynthesis Protein SpsA, Chain A"/>
    <property type="match status" value="1"/>
</dbReference>
<keyword evidence="2" id="KW-0328">Glycosyltransferase</keyword>
<dbReference type="RefSeq" id="WP_188464784.1">
    <property type="nucleotide sequence ID" value="NZ_BAABHU010000009.1"/>
</dbReference>
<dbReference type="CDD" id="cd04186">
    <property type="entry name" value="GT_2_like_c"/>
    <property type="match status" value="1"/>
</dbReference>
<dbReference type="InterPro" id="IPR001173">
    <property type="entry name" value="Glyco_trans_2-like"/>
</dbReference>
<protein>
    <submittedName>
        <fullName evidence="6">Glycosyl transferase</fullName>
    </submittedName>
</protein>
<accession>A0ABQ1MKA1</accession>
<dbReference type="GO" id="GO:0016740">
    <property type="term" value="F:transferase activity"/>
    <property type="evidence" value="ECO:0007669"/>
    <property type="project" value="UniProtKB-KW"/>
</dbReference>
<dbReference type="InterPro" id="IPR029044">
    <property type="entry name" value="Nucleotide-diphossugar_trans"/>
</dbReference>
<evidence type="ECO:0000259" key="5">
    <source>
        <dbReference type="Pfam" id="PF00535"/>
    </source>
</evidence>
<keyword evidence="3 6" id="KW-0808">Transferase</keyword>
<sequence>MSNPLVSIISVHFNGTKITEEFIKSILQISYSPVEVFIVDNGSEQEPLEPLTQKYPEIKFIISEKNLGFAGGNNLAIKQASGEYLLFINNDTEVPINFLEPLIDHFLSHPNAGMASPLIKYFNTNIIQYAGNSKVNLLTGRSKRLGFKEEDHGQYDFNFKTGMIHGAALLVRDKVIEEIGLMPESFFLYYEELDWCTRAQKKGYETWVIGKSTIFHKESMSVGKNSPFKLYYMTRNRILFLRRNTEGVKRLSWVLFFLIFTMPKSTLLYIFKRDFQSLKSFYKGVFWNLAN</sequence>
<feature type="domain" description="Glycosyltransferase 2-like" evidence="5">
    <location>
        <begin position="7"/>
        <end position="179"/>
    </location>
</feature>